<protein>
    <submittedName>
        <fullName evidence="2">Uncharacterized protein</fullName>
    </submittedName>
</protein>
<dbReference type="Proteomes" id="UP000823388">
    <property type="component" value="Chromosome 7N"/>
</dbReference>
<feature type="region of interest" description="Disordered" evidence="1">
    <location>
        <begin position="1"/>
        <end position="24"/>
    </location>
</feature>
<gene>
    <name evidence="2" type="ORF">PVAP13_7NG128817</name>
</gene>
<proteinExistence type="predicted"/>
<comment type="caution">
    <text evidence="2">The sequence shown here is derived from an EMBL/GenBank/DDBJ whole genome shotgun (WGS) entry which is preliminary data.</text>
</comment>
<reference evidence="2" key="1">
    <citation type="submission" date="2020-05" db="EMBL/GenBank/DDBJ databases">
        <title>WGS assembly of Panicum virgatum.</title>
        <authorList>
            <person name="Lovell J.T."/>
            <person name="Jenkins J."/>
            <person name="Shu S."/>
            <person name="Juenger T.E."/>
            <person name="Schmutz J."/>
        </authorList>
    </citation>
    <scope>NUCLEOTIDE SEQUENCE</scope>
    <source>
        <strain evidence="2">AP13</strain>
    </source>
</reference>
<organism evidence="2 3">
    <name type="scientific">Panicum virgatum</name>
    <name type="common">Blackwell switchgrass</name>
    <dbReference type="NCBI Taxonomy" id="38727"/>
    <lineage>
        <taxon>Eukaryota</taxon>
        <taxon>Viridiplantae</taxon>
        <taxon>Streptophyta</taxon>
        <taxon>Embryophyta</taxon>
        <taxon>Tracheophyta</taxon>
        <taxon>Spermatophyta</taxon>
        <taxon>Magnoliopsida</taxon>
        <taxon>Liliopsida</taxon>
        <taxon>Poales</taxon>
        <taxon>Poaceae</taxon>
        <taxon>PACMAD clade</taxon>
        <taxon>Panicoideae</taxon>
        <taxon>Panicodae</taxon>
        <taxon>Paniceae</taxon>
        <taxon>Panicinae</taxon>
        <taxon>Panicum</taxon>
        <taxon>Panicum sect. Hiantes</taxon>
    </lineage>
</organism>
<dbReference type="EMBL" id="CM029050">
    <property type="protein sequence ID" value="KAG2565984.1"/>
    <property type="molecule type" value="Genomic_DNA"/>
</dbReference>
<feature type="region of interest" description="Disordered" evidence="1">
    <location>
        <begin position="77"/>
        <end position="96"/>
    </location>
</feature>
<evidence type="ECO:0000256" key="1">
    <source>
        <dbReference type="SAM" id="MobiDB-lite"/>
    </source>
</evidence>
<evidence type="ECO:0000313" key="2">
    <source>
        <dbReference type="EMBL" id="KAG2565984.1"/>
    </source>
</evidence>
<evidence type="ECO:0000313" key="3">
    <source>
        <dbReference type="Proteomes" id="UP000823388"/>
    </source>
</evidence>
<dbReference type="AlphaFoldDB" id="A0A8T0Q6N4"/>
<accession>A0A8T0Q6N4</accession>
<sequence length="192" mass="21329">MKRPGAKQGHESPPTVGPHGSYPLSSSRPPLVGLPFWCDYPYPAQHLLRCTGVAAERGERPRIWQWHSRQLGKAASHCRSLPPPSPFPRRRPGAHSPVPLPRIALPTAMHRCRASCHPRAIHQIDPLPRYRHTTCPVSRWSRPSLRLPAARCTLLFTFFCALHCRCAQQAPGNVGSSQVCLCLTRPIALRAG</sequence>
<name>A0A8T0Q6N4_PANVG</name>
<keyword evidence="3" id="KW-1185">Reference proteome</keyword>